<keyword evidence="2" id="KW-1185">Reference proteome</keyword>
<gene>
    <name evidence="1" type="ORF">EK403_18175</name>
</gene>
<dbReference type="RefSeq" id="WP_128778877.1">
    <property type="nucleotide sequence ID" value="NZ_RYFI01000020.1"/>
</dbReference>
<dbReference type="EMBL" id="RYFI01000020">
    <property type="protein sequence ID" value="RXF69902.1"/>
    <property type="molecule type" value="Genomic_DNA"/>
</dbReference>
<dbReference type="OrthoDB" id="8001655at2"/>
<reference evidence="1 2" key="1">
    <citation type="submission" date="2018-12" db="EMBL/GenBank/DDBJ databases">
        <title>bacterium Hansschlegelia zhihuaiae S113.</title>
        <authorList>
            <person name="He J."/>
        </authorList>
    </citation>
    <scope>NUCLEOTIDE SEQUENCE [LARGE SCALE GENOMIC DNA]</scope>
    <source>
        <strain evidence="1 2">S 113</strain>
    </source>
</reference>
<proteinExistence type="predicted"/>
<evidence type="ECO:0000313" key="1">
    <source>
        <dbReference type="EMBL" id="RXF69902.1"/>
    </source>
</evidence>
<dbReference type="NCBIfam" id="NF047331">
    <property type="entry name" value="phage_HTJ"/>
    <property type="match status" value="1"/>
</dbReference>
<dbReference type="AlphaFoldDB" id="A0A4V1KI94"/>
<name>A0A4V1KI94_9HYPH</name>
<comment type="caution">
    <text evidence="1">The sequence shown here is derived from an EMBL/GenBank/DDBJ whole genome shotgun (WGS) entry which is preliminary data.</text>
</comment>
<accession>A0A4V1KI94</accession>
<protein>
    <submittedName>
        <fullName evidence="1">Uncharacterized protein</fullName>
    </submittedName>
</protein>
<sequence length="78" mass="8959">MSARDAQWLAKLRAKRDALIEARLEGVRELQDQSGERIVYRSDNEMRAAISDVNRLIQDAERASPSTIRFRTSKGLDR</sequence>
<dbReference type="Proteomes" id="UP000289708">
    <property type="component" value="Unassembled WGS sequence"/>
</dbReference>
<evidence type="ECO:0000313" key="2">
    <source>
        <dbReference type="Proteomes" id="UP000289708"/>
    </source>
</evidence>
<organism evidence="1 2">
    <name type="scientific">Hansschlegelia zhihuaiae</name>
    <dbReference type="NCBI Taxonomy" id="405005"/>
    <lineage>
        <taxon>Bacteria</taxon>
        <taxon>Pseudomonadati</taxon>
        <taxon>Pseudomonadota</taxon>
        <taxon>Alphaproteobacteria</taxon>
        <taxon>Hyphomicrobiales</taxon>
        <taxon>Methylopilaceae</taxon>
        <taxon>Hansschlegelia</taxon>
    </lineage>
</organism>